<keyword evidence="9" id="KW-0210">Decarboxylase</keyword>
<dbReference type="OrthoDB" id="5152799at2759"/>
<evidence type="ECO:0000256" key="3">
    <source>
        <dbReference type="ARBA" id="ARBA00012421"/>
    </source>
</evidence>
<dbReference type="GO" id="GO:0005829">
    <property type="term" value="C:cytosol"/>
    <property type="evidence" value="ECO:0007669"/>
    <property type="project" value="TreeGrafter"/>
</dbReference>
<dbReference type="InterPro" id="IPR002129">
    <property type="entry name" value="PyrdxlP-dep_de-COase"/>
</dbReference>
<dbReference type="PANTHER" id="PTHR43321">
    <property type="entry name" value="GLUTAMATE DECARBOXYLASE"/>
    <property type="match status" value="1"/>
</dbReference>
<feature type="compositionally biased region" description="Basic and acidic residues" evidence="10">
    <location>
        <begin position="508"/>
        <end position="518"/>
    </location>
</feature>
<gene>
    <name evidence="11" type="ORF">PNOK_0143200</name>
</gene>
<evidence type="ECO:0000256" key="1">
    <source>
        <dbReference type="ARBA" id="ARBA00001933"/>
    </source>
</evidence>
<comment type="cofactor">
    <cofactor evidence="1 7 8">
        <name>pyridoxal 5'-phosphate</name>
        <dbReference type="ChEBI" id="CHEBI:597326"/>
    </cofactor>
</comment>
<keyword evidence="4 7" id="KW-0663">Pyridoxal phosphate</keyword>
<evidence type="ECO:0000256" key="7">
    <source>
        <dbReference type="PIRSR" id="PIRSR602129-50"/>
    </source>
</evidence>
<dbReference type="Gene3D" id="3.40.640.10">
    <property type="entry name" value="Type I PLP-dependent aspartate aminotransferase-like (Major domain)"/>
    <property type="match status" value="1"/>
</dbReference>
<dbReference type="InterPro" id="IPR015424">
    <property type="entry name" value="PyrdxlP-dep_Trfase"/>
</dbReference>
<comment type="catalytic activity">
    <reaction evidence="6 9">
        <text>L-glutamate + H(+) = 4-aminobutanoate + CO2</text>
        <dbReference type="Rhea" id="RHEA:17785"/>
        <dbReference type="ChEBI" id="CHEBI:15378"/>
        <dbReference type="ChEBI" id="CHEBI:16526"/>
        <dbReference type="ChEBI" id="CHEBI:29985"/>
        <dbReference type="ChEBI" id="CHEBI:59888"/>
        <dbReference type="EC" id="4.1.1.15"/>
    </reaction>
</comment>
<dbReference type="FunFam" id="4.10.280.50:FF:000001">
    <property type="entry name" value="Glutamate decarboxylase"/>
    <property type="match status" value="1"/>
</dbReference>
<evidence type="ECO:0000313" key="11">
    <source>
        <dbReference type="EMBL" id="PAV24364.1"/>
    </source>
</evidence>
<dbReference type="AlphaFoldDB" id="A0A286UXX2"/>
<evidence type="ECO:0000256" key="5">
    <source>
        <dbReference type="ARBA" id="ARBA00023239"/>
    </source>
</evidence>
<dbReference type="Gene3D" id="4.10.280.50">
    <property type="match status" value="1"/>
</dbReference>
<dbReference type="Proteomes" id="UP000217199">
    <property type="component" value="Unassembled WGS sequence"/>
</dbReference>
<comment type="caution">
    <text evidence="11">The sequence shown here is derived from an EMBL/GenBank/DDBJ whole genome shotgun (WGS) entry which is preliminary data.</text>
</comment>
<dbReference type="InterPro" id="IPR010107">
    <property type="entry name" value="Glutamate_decarboxylase"/>
</dbReference>
<evidence type="ECO:0000313" key="12">
    <source>
        <dbReference type="Proteomes" id="UP000217199"/>
    </source>
</evidence>
<dbReference type="GO" id="GO:0030170">
    <property type="term" value="F:pyridoxal phosphate binding"/>
    <property type="evidence" value="ECO:0007669"/>
    <property type="project" value="InterPro"/>
</dbReference>
<dbReference type="EC" id="4.1.1.15" evidence="3 9"/>
<proteinExistence type="inferred from homology"/>
<protein>
    <recommendedName>
        <fullName evidence="3 9">Glutamate decarboxylase</fullName>
        <ecNumber evidence="3 9">4.1.1.15</ecNumber>
    </recommendedName>
</protein>
<dbReference type="FunFam" id="3.40.640.10:FF:000017">
    <property type="entry name" value="Glutamate decarboxylase"/>
    <property type="match status" value="1"/>
</dbReference>
<name>A0A286UXX2_9AGAM</name>
<evidence type="ECO:0000256" key="4">
    <source>
        <dbReference type="ARBA" id="ARBA00022898"/>
    </source>
</evidence>
<dbReference type="Gene3D" id="3.90.1150.160">
    <property type="match status" value="1"/>
</dbReference>
<evidence type="ECO:0000256" key="2">
    <source>
        <dbReference type="ARBA" id="ARBA00009533"/>
    </source>
</evidence>
<comment type="similarity">
    <text evidence="2 8">Belongs to the group II decarboxylase family.</text>
</comment>
<dbReference type="GO" id="GO:0004351">
    <property type="term" value="F:glutamate decarboxylase activity"/>
    <property type="evidence" value="ECO:0007669"/>
    <property type="project" value="UniProtKB-EC"/>
</dbReference>
<dbReference type="InterPro" id="IPR015421">
    <property type="entry name" value="PyrdxlP-dep_Trfase_major"/>
</dbReference>
<dbReference type="InParanoid" id="A0A286UXX2"/>
<dbReference type="Pfam" id="PF00282">
    <property type="entry name" value="Pyridoxal_deC"/>
    <property type="match status" value="1"/>
</dbReference>
<dbReference type="GO" id="GO:0006538">
    <property type="term" value="P:L-glutamate catabolic process"/>
    <property type="evidence" value="ECO:0007669"/>
    <property type="project" value="TreeGrafter"/>
</dbReference>
<dbReference type="NCBIfam" id="TIGR01788">
    <property type="entry name" value="Glu-decarb-GAD"/>
    <property type="match status" value="1"/>
</dbReference>
<dbReference type="EMBL" id="NBII01000001">
    <property type="protein sequence ID" value="PAV24364.1"/>
    <property type="molecule type" value="Genomic_DNA"/>
</dbReference>
<keyword evidence="12" id="KW-1185">Reference proteome</keyword>
<dbReference type="PANTHER" id="PTHR43321:SF3">
    <property type="entry name" value="GLUTAMATE DECARBOXYLASE"/>
    <property type="match status" value="1"/>
</dbReference>
<accession>A0A286UXX2</accession>
<evidence type="ECO:0000256" key="9">
    <source>
        <dbReference type="RuleBase" id="RU361171"/>
    </source>
</evidence>
<dbReference type="SUPFAM" id="SSF53383">
    <property type="entry name" value="PLP-dependent transferases"/>
    <property type="match status" value="1"/>
</dbReference>
<reference evidence="11 12" key="1">
    <citation type="journal article" date="2017" name="Mol. Ecol.">
        <title>Comparative and population genomic landscape of Phellinus noxius: A hypervariable fungus causing root rot in trees.</title>
        <authorList>
            <person name="Chung C.L."/>
            <person name="Lee T.J."/>
            <person name="Akiba M."/>
            <person name="Lee H.H."/>
            <person name="Kuo T.H."/>
            <person name="Liu D."/>
            <person name="Ke H.M."/>
            <person name="Yokoi T."/>
            <person name="Roa M.B."/>
            <person name="Lu M.J."/>
            <person name="Chang Y.Y."/>
            <person name="Ann P.J."/>
            <person name="Tsai J.N."/>
            <person name="Chen C.Y."/>
            <person name="Tzean S.S."/>
            <person name="Ota Y."/>
            <person name="Hattori T."/>
            <person name="Sahashi N."/>
            <person name="Liou R.F."/>
            <person name="Kikuchi T."/>
            <person name="Tsai I.J."/>
        </authorList>
    </citation>
    <scope>NUCLEOTIDE SEQUENCE [LARGE SCALE GENOMIC DNA]</scope>
    <source>
        <strain evidence="11 12">FFPRI411160</strain>
    </source>
</reference>
<evidence type="ECO:0000256" key="8">
    <source>
        <dbReference type="RuleBase" id="RU000382"/>
    </source>
</evidence>
<sequence length="530" mass="59584">MSLSKHINTERLLQESRDHRSHAHHLTAVDVGNTNYGARYGTYPLPKYKLPSKGTDAEAAYQIVHDELALDGTPLLNLASFVHTWMPGPADKLMQENMSKNLIDQDEYPMTQMLHTRCISILADLWHAPSGKQAIGTATTGSSEAIQLGGLAMKRIWQEKRKAAGKSIHEPGPNIIMGANAQVALEKFTRYFEVECRLVPISEESKYRLDPKKAMEYVDENTIGVFVILGSTYTGHYEPVKEMSDLLDEYEKRTGHSVPIHVDAASGGFIAPFATPKLIWDFRLPRVVSINTSGHKFGLAYVGVGWVVWRDKAHLPKDLIFELHYLGSVEYSFSLNFSRPAAPIIAQYFNFVHLGFEGYRRVALTDLKNARLLSRSLEKSKYYKVLSDAHRLVEGGVEGDDIESYVPALPVVSFRFSDDLKAKYPELQQKWMQTLLRAKGWIVPNYELAPDMQDVEILRVVVRENFSEALVDRLVADIIEITEDLMKSDTPEHALVLMASGAQRSSARRHEGRLEHGSGSEYSGTYAKTC</sequence>
<keyword evidence="5 8" id="KW-0456">Lyase</keyword>
<evidence type="ECO:0000256" key="10">
    <source>
        <dbReference type="SAM" id="MobiDB-lite"/>
    </source>
</evidence>
<organism evidence="11 12">
    <name type="scientific">Pyrrhoderma noxium</name>
    <dbReference type="NCBI Taxonomy" id="2282107"/>
    <lineage>
        <taxon>Eukaryota</taxon>
        <taxon>Fungi</taxon>
        <taxon>Dikarya</taxon>
        <taxon>Basidiomycota</taxon>
        <taxon>Agaricomycotina</taxon>
        <taxon>Agaricomycetes</taxon>
        <taxon>Hymenochaetales</taxon>
        <taxon>Hymenochaetaceae</taxon>
        <taxon>Pyrrhoderma</taxon>
    </lineage>
</organism>
<feature type="compositionally biased region" description="Polar residues" evidence="10">
    <location>
        <begin position="520"/>
        <end position="530"/>
    </location>
</feature>
<feature type="region of interest" description="Disordered" evidence="10">
    <location>
        <begin position="506"/>
        <end position="530"/>
    </location>
</feature>
<dbReference type="STRING" id="2282107.A0A286UXX2"/>
<feature type="modified residue" description="N6-(pyridoxal phosphate)lysine" evidence="7">
    <location>
        <position position="296"/>
    </location>
</feature>
<evidence type="ECO:0000256" key="6">
    <source>
        <dbReference type="ARBA" id="ARBA00048868"/>
    </source>
</evidence>